<dbReference type="Pfam" id="PF01256">
    <property type="entry name" value="Carb_kinase"/>
    <property type="match status" value="1"/>
</dbReference>
<evidence type="ECO:0000256" key="9">
    <source>
        <dbReference type="ARBA" id="ARBA00022958"/>
    </source>
</evidence>
<sequence length="522" mass="57041">MKVITGSEMKELDKLVINSLGILAEILMERAGLGVAENILKYYPLEKYEKVLIVCGPGNNGGDGMVCARYLWDKDYEVKVALLSNKEKYKGEALINLKILEKLNFPLEKSENVSTFRDLLYFYSPKIIVDAIFGTGLKRVIDGFFKEVIEEINAYKIKKEAKVVAVDIPSGVCADTGQILGTAVKADLTVTFELPKIGHFFYPGKEYTGKLEIVSIGFPKKIIEEKAPQREYLDFNWAKKVLKPRKGYTHKGTFGHVLILAGSRGKSGAGALCALGSLKGGAGLVTLASTKTLQNVYCSLIPEILTAGFEENDKGEISYKNLKDLLELTKNKDVLVIGPGLGLSEEVKKLFFELISELNIPVVIDADALTHLSENPEILKNYKAPKILTPHPGEAVRLLKVPKEEIMKDRLGSVKKLSELTDSIVVLKGPHSIIYSPDGRCGISSIDEPGLSQGGQGDILSGLIGAFIAQGYEPFIATSLAVYLHGSAGRYLSKNLGPFGYTATEVAETIPKILKEITNDRP</sequence>
<dbReference type="InterPro" id="IPR004443">
    <property type="entry name" value="YjeF_N_dom"/>
</dbReference>
<dbReference type="Gene3D" id="3.40.1190.20">
    <property type="match status" value="1"/>
</dbReference>
<evidence type="ECO:0000256" key="6">
    <source>
        <dbReference type="ARBA" id="ARBA00022741"/>
    </source>
</evidence>
<dbReference type="GO" id="GO:0110051">
    <property type="term" value="P:metabolite repair"/>
    <property type="evidence" value="ECO:0007669"/>
    <property type="project" value="TreeGrafter"/>
</dbReference>
<evidence type="ECO:0000256" key="11">
    <source>
        <dbReference type="ARBA" id="ARBA00023235"/>
    </source>
</evidence>
<comment type="catalytic activity">
    <reaction evidence="2 18 19">
        <text>(6R)-NADPHX = (6S)-NADPHX</text>
        <dbReference type="Rhea" id="RHEA:32227"/>
        <dbReference type="ChEBI" id="CHEBI:64076"/>
        <dbReference type="ChEBI" id="CHEBI:64077"/>
        <dbReference type="EC" id="5.1.99.6"/>
    </reaction>
</comment>
<dbReference type="PROSITE" id="PS51383">
    <property type="entry name" value="YJEF_C_3"/>
    <property type="match status" value="1"/>
</dbReference>
<feature type="binding site" evidence="18">
    <location>
        <begin position="59"/>
        <end position="63"/>
    </location>
    <ligand>
        <name>(6S)-NADPHX</name>
        <dbReference type="ChEBI" id="CHEBI:64076"/>
    </ligand>
</feature>
<feature type="binding site" evidence="17">
    <location>
        <position position="269"/>
    </location>
    <ligand>
        <name>(6S)-NADPHX</name>
        <dbReference type="ChEBI" id="CHEBI:64076"/>
    </ligand>
</feature>
<dbReference type="GO" id="GO:0052855">
    <property type="term" value="F:ADP-dependent NAD(P)H-hydrate dehydratase activity"/>
    <property type="evidence" value="ECO:0007669"/>
    <property type="project" value="UniProtKB-UniRule"/>
</dbReference>
<feature type="domain" description="YjeF C-terminal" evidence="20">
    <location>
        <begin position="234"/>
        <end position="517"/>
    </location>
</feature>
<keyword evidence="9 18" id="KW-0630">Potassium</keyword>
<evidence type="ECO:0000256" key="7">
    <source>
        <dbReference type="ARBA" id="ARBA00022840"/>
    </source>
</evidence>
<feature type="binding site" evidence="18">
    <location>
        <position position="170"/>
    </location>
    <ligand>
        <name>K(+)</name>
        <dbReference type="ChEBI" id="CHEBI:29103"/>
    </ligand>
</feature>
<evidence type="ECO:0000256" key="2">
    <source>
        <dbReference type="ARBA" id="ARBA00000909"/>
    </source>
</evidence>
<feature type="binding site" evidence="17">
    <location>
        <position position="391"/>
    </location>
    <ligand>
        <name>(6S)-NADPHX</name>
        <dbReference type="ChEBI" id="CHEBI:64076"/>
    </ligand>
</feature>
<evidence type="ECO:0000256" key="10">
    <source>
        <dbReference type="ARBA" id="ARBA00023027"/>
    </source>
</evidence>
<dbReference type="EMBL" id="DRWR01000126">
    <property type="protein sequence ID" value="HHQ16717.1"/>
    <property type="molecule type" value="Genomic_DNA"/>
</dbReference>
<feature type="binding site" evidence="17">
    <location>
        <position position="458"/>
    </location>
    <ligand>
        <name>(6S)-NADPHX</name>
        <dbReference type="ChEBI" id="CHEBI:64076"/>
    </ligand>
</feature>
<comment type="caution">
    <text evidence="18">Lacks conserved residue(s) required for the propagation of feature annotation.</text>
</comment>
<feature type="binding site" evidence="17">
    <location>
        <position position="457"/>
    </location>
    <ligand>
        <name>AMP</name>
        <dbReference type="ChEBI" id="CHEBI:456215"/>
    </ligand>
</feature>
<evidence type="ECO:0000256" key="14">
    <source>
        <dbReference type="ARBA" id="ARBA00025153"/>
    </source>
</evidence>
<dbReference type="InterPro" id="IPR030677">
    <property type="entry name" value="Nnr"/>
</dbReference>
<dbReference type="NCBIfam" id="TIGR00196">
    <property type="entry name" value="yjeF_cterm"/>
    <property type="match status" value="1"/>
</dbReference>
<comment type="catalytic activity">
    <reaction evidence="16 17 19">
        <text>(6S)-NADPHX + ADP = AMP + phosphate + NADPH + H(+)</text>
        <dbReference type="Rhea" id="RHEA:32235"/>
        <dbReference type="ChEBI" id="CHEBI:15378"/>
        <dbReference type="ChEBI" id="CHEBI:43474"/>
        <dbReference type="ChEBI" id="CHEBI:57783"/>
        <dbReference type="ChEBI" id="CHEBI:64076"/>
        <dbReference type="ChEBI" id="CHEBI:456215"/>
        <dbReference type="ChEBI" id="CHEBI:456216"/>
        <dbReference type="EC" id="4.2.1.136"/>
    </reaction>
</comment>
<evidence type="ECO:0000256" key="8">
    <source>
        <dbReference type="ARBA" id="ARBA00022857"/>
    </source>
</evidence>
<evidence type="ECO:0000256" key="3">
    <source>
        <dbReference type="ARBA" id="ARBA00006001"/>
    </source>
</evidence>
<dbReference type="HAMAP" id="MF_01966">
    <property type="entry name" value="NADHX_epimerase"/>
    <property type="match status" value="1"/>
</dbReference>
<evidence type="ECO:0000256" key="15">
    <source>
        <dbReference type="ARBA" id="ARBA00048238"/>
    </source>
</evidence>
<dbReference type="EC" id="4.2.1.136" evidence="19"/>
<comment type="caution">
    <text evidence="22">The sequence shown here is derived from an EMBL/GenBank/DDBJ whole genome shotgun (WGS) entry which is preliminary data.</text>
</comment>
<comment type="similarity">
    <text evidence="3 19">In the N-terminal section; belongs to the NnrE/AIBP family.</text>
</comment>
<keyword evidence="12 17" id="KW-0456">Lyase</keyword>
<name>A0A7V5XHQ6_9BACT</name>
<evidence type="ECO:0000256" key="16">
    <source>
        <dbReference type="ARBA" id="ARBA00049209"/>
    </source>
</evidence>
<comment type="cofactor">
    <cofactor evidence="18 19">
        <name>K(+)</name>
        <dbReference type="ChEBI" id="CHEBI:29103"/>
    </cofactor>
    <text evidence="18 19">Binds 1 potassium ion per subunit.</text>
</comment>
<protein>
    <recommendedName>
        <fullName evidence="19">Bifunctional NAD(P)H-hydrate repair enzyme</fullName>
    </recommendedName>
    <alternativeName>
        <fullName evidence="19">Nicotinamide nucleotide repair protein</fullName>
    </alternativeName>
    <domain>
        <recommendedName>
            <fullName evidence="19">ADP-dependent (S)-NAD(P)H-hydrate dehydratase</fullName>
            <ecNumber evidence="19">4.2.1.136</ecNumber>
        </recommendedName>
        <alternativeName>
            <fullName evidence="19">ADP-dependent NAD(P)HX dehydratase</fullName>
        </alternativeName>
    </domain>
    <domain>
        <recommendedName>
            <fullName evidence="19">NAD(P)H-hydrate epimerase</fullName>
            <ecNumber evidence="19">5.1.99.6</ecNumber>
        </recommendedName>
    </domain>
</protein>
<evidence type="ECO:0000256" key="17">
    <source>
        <dbReference type="HAMAP-Rule" id="MF_01965"/>
    </source>
</evidence>
<evidence type="ECO:0000256" key="19">
    <source>
        <dbReference type="PIRNR" id="PIRNR017184"/>
    </source>
</evidence>
<evidence type="ECO:0000259" key="21">
    <source>
        <dbReference type="PROSITE" id="PS51385"/>
    </source>
</evidence>
<dbReference type="HAMAP" id="MF_01965">
    <property type="entry name" value="NADHX_dehydratase"/>
    <property type="match status" value="1"/>
</dbReference>
<dbReference type="NCBIfam" id="TIGR00197">
    <property type="entry name" value="yjeF_nterm"/>
    <property type="match status" value="1"/>
</dbReference>
<evidence type="ECO:0000256" key="4">
    <source>
        <dbReference type="ARBA" id="ARBA00009524"/>
    </source>
</evidence>
<reference evidence="22" key="1">
    <citation type="journal article" date="2020" name="mSystems">
        <title>Genome- and Community-Level Interaction Insights into Carbon Utilization and Element Cycling Functions of Hydrothermarchaeota in Hydrothermal Sediment.</title>
        <authorList>
            <person name="Zhou Z."/>
            <person name="Liu Y."/>
            <person name="Xu W."/>
            <person name="Pan J."/>
            <person name="Luo Z.H."/>
            <person name="Li M."/>
        </authorList>
    </citation>
    <scope>NUCLEOTIDE SEQUENCE [LARGE SCALE GENOMIC DNA]</scope>
    <source>
        <strain evidence="22">SpSt-106</strain>
    </source>
</reference>
<dbReference type="AlphaFoldDB" id="A0A7V5XHQ6"/>
<dbReference type="CDD" id="cd01171">
    <property type="entry name" value="YXKO-related"/>
    <property type="match status" value="1"/>
</dbReference>
<dbReference type="SUPFAM" id="SSF53613">
    <property type="entry name" value="Ribokinase-like"/>
    <property type="match status" value="1"/>
</dbReference>
<keyword evidence="11 18" id="KW-0413">Isomerase</keyword>
<dbReference type="PIRSF" id="PIRSF017184">
    <property type="entry name" value="Nnr"/>
    <property type="match status" value="1"/>
</dbReference>
<gene>
    <name evidence="17" type="primary">nnrD</name>
    <name evidence="18" type="synonym">nnrE</name>
    <name evidence="22" type="ORF">ENM15_07905</name>
</gene>
<dbReference type="InterPro" id="IPR000631">
    <property type="entry name" value="CARKD"/>
</dbReference>
<feature type="binding site" evidence="18">
    <location>
        <position position="130"/>
    </location>
    <ligand>
        <name>K(+)</name>
        <dbReference type="ChEBI" id="CHEBI:29103"/>
    </ligand>
</feature>
<evidence type="ECO:0000259" key="20">
    <source>
        <dbReference type="PROSITE" id="PS51383"/>
    </source>
</evidence>
<comment type="function">
    <text evidence="14 19">Bifunctional enzyme that catalyzes the epimerization of the S- and R-forms of NAD(P)HX and the dehydration of the S-form of NAD(P)HX at the expense of ADP, which is converted to AMP. This allows the repair of both epimers of NAD(P)HX, a damaged form of NAD(P)H that is a result of enzymatic or heat-dependent hydration.</text>
</comment>
<keyword evidence="8 17" id="KW-0521">NADP</keyword>
<keyword evidence="10 17" id="KW-0520">NAD</keyword>
<dbReference type="PROSITE" id="PS51385">
    <property type="entry name" value="YJEF_N"/>
    <property type="match status" value="1"/>
</dbReference>
<evidence type="ECO:0000256" key="5">
    <source>
        <dbReference type="ARBA" id="ARBA00022723"/>
    </source>
</evidence>
<comment type="function">
    <text evidence="18">Catalyzes the epimerization of the S- and R-forms of NAD(P)HX, a damaged form of NAD(P)H that is a result of enzymatic or heat-dependent hydration. This is a prerequisite for the S-specific NAD(P)H-hydrate dehydratase to allow the repair of both epimers of NAD(P)HX.</text>
</comment>
<comment type="similarity">
    <text evidence="4 19">In the C-terminal section; belongs to the NnrD/CARKD family.</text>
</comment>
<feature type="binding site" evidence="17">
    <location>
        <position position="340"/>
    </location>
    <ligand>
        <name>(6S)-NADPHX</name>
        <dbReference type="ChEBI" id="CHEBI:64076"/>
    </ligand>
</feature>
<evidence type="ECO:0000256" key="1">
    <source>
        <dbReference type="ARBA" id="ARBA00000013"/>
    </source>
</evidence>
<dbReference type="InterPro" id="IPR029056">
    <property type="entry name" value="Ribokinase-like"/>
</dbReference>
<comment type="catalytic activity">
    <reaction evidence="15 17 19">
        <text>(6S)-NADHX + ADP = AMP + phosphate + NADH + H(+)</text>
        <dbReference type="Rhea" id="RHEA:32223"/>
        <dbReference type="ChEBI" id="CHEBI:15378"/>
        <dbReference type="ChEBI" id="CHEBI:43474"/>
        <dbReference type="ChEBI" id="CHEBI:57945"/>
        <dbReference type="ChEBI" id="CHEBI:64074"/>
        <dbReference type="ChEBI" id="CHEBI:456215"/>
        <dbReference type="ChEBI" id="CHEBI:456216"/>
        <dbReference type="EC" id="4.2.1.136"/>
    </reaction>
</comment>
<feature type="domain" description="YjeF N-terminal" evidence="21">
    <location>
        <begin position="9"/>
        <end position="224"/>
    </location>
</feature>
<feature type="binding site" evidence="18">
    <location>
        <position position="60"/>
    </location>
    <ligand>
        <name>K(+)</name>
        <dbReference type="ChEBI" id="CHEBI:29103"/>
    </ligand>
</feature>
<dbReference type="GO" id="GO:0046872">
    <property type="term" value="F:metal ion binding"/>
    <property type="evidence" value="ECO:0007669"/>
    <property type="project" value="UniProtKB-UniRule"/>
</dbReference>
<comment type="similarity">
    <text evidence="17">Belongs to the NnrD/CARKD family.</text>
</comment>
<keyword evidence="7 17" id="KW-0067">ATP-binding</keyword>
<evidence type="ECO:0000256" key="13">
    <source>
        <dbReference type="ARBA" id="ARBA00023268"/>
    </source>
</evidence>
<comment type="function">
    <text evidence="17">Catalyzes the dehydration of the S-form of NAD(P)HX at the expense of ADP, which is converted to AMP. Together with NAD(P)HX epimerase, which catalyzes the epimerization of the S- and R-forms, the enzyme allows the repair of both epimers of NAD(P)HX, a damaged form of NAD(P)H that is a result of enzymatic or heat-dependent hydration.</text>
</comment>
<accession>A0A7V5XHQ6</accession>
<feature type="binding site" evidence="18">
    <location>
        <begin position="134"/>
        <end position="140"/>
    </location>
    <ligand>
        <name>(6S)-NADPHX</name>
        <dbReference type="ChEBI" id="CHEBI:64076"/>
    </ligand>
</feature>
<keyword evidence="13" id="KW-0511">Multifunctional enzyme</keyword>
<keyword evidence="5 18" id="KW-0479">Metal-binding</keyword>
<dbReference type="SUPFAM" id="SSF64153">
    <property type="entry name" value="YjeF N-terminal domain-like"/>
    <property type="match status" value="1"/>
</dbReference>
<feature type="binding site" evidence="17">
    <location>
        <begin position="428"/>
        <end position="432"/>
    </location>
    <ligand>
        <name>AMP</name>
        <dbReference type="ChEBI" id="CHEBI:456215"/>
    </ligand>
</feature>
<keyword evidence="6 17" id="KW-0547">Nucleotide-binding</keyword>
<dbReference type="Gene3D" id="3.40.50.10260">
    <property type="entry name" value="YjeF N-terminal domain"/>
    <property type="match status" value="1"/>
</dbReference>
<dbReference type="PANTHER" id="PTHR12592">
    <property type="entry name" value="ATP-DEPENDENT (S)-NAD(P)H-HYDRATE DEHYDRATASE FAMILY MEMBER"/>
    <property type="match status" value="1"/>
</dbReference>
<organism evidence="22">
    <name type="scientific">Thermodesulfobacterium geofontis</name>
    <dbReference type="NCBI Taxonomy" id="1295609"/>
    <lineage>
        <taxon>Bacteria</taxon>
        <taxon>Pseudomonadati</taxon>
        <taxon>Thermodesulfobacteriota</taxon>
        <taxon>Thermodesulfobacteria</taxon>
        <taxon>Thermodesulfobacteriales</taxon>
        <taxon>Thermodesulfobacteriaceae</taxon>
        <taxon>Thermodesulfobacterium</taxon>
    </lineage>
</organism>
<dbReference type="GO" id="GO:0046496">
    <property type="term" value="P:nicotinamide nucleotide metabolic process"/>
    <property type="evidence" value="ECO:0007669"/>
    <property type="project" value="UniProtKB-UniRule"/>
</dbReference>
<evidence type="ECO:0000256" key="12">
    <source>
        <dbReference type="ARBA" id="ARBA00023239"/>
    </source>
</evidence>
<comment type="similarity">
    <text evidence="18">Belongs to the NnrE/AIBP family.</text>
</comment>
<dbReference type="Pfam" id="PF03853">
    <property type="entry name" value="YjeF_N"/>
    <property type="match status" value="1"/>
</dbReference>
<comment type="catalytic activity">
    <reaction evidence="1 18 19">
        <text>(6R)-NADHX = (6S)-NADHX</text>
        <dbReference type="Rhea" id="RHEA:32215"/>
        <dbReference type="ChEBI" id="CHEBI:64074"/>
        <dbReference type="ChEBI" id="CHEBI:64075"/>
        <dbReference type="EC" id="5.1.99.6"/>
    </reaction>
</comment>
<dbReference type="InterPro" id="IPR036652">
    <property type="entry name" value="YjeF_N_dom_sf"/>
</dbReference>
<proteinExistence type="inferred from homology"/>
<comment type="cofactor">
    <cofactor evidence="17">
        <name>Mg(2+)</name>
        <dbReference type="ChEBI" id="CHEBI:18420"/>
    </cofactor>
</comment>
<dbReference type="PANTHER" id="PTHR12592:SF0">
    <property type="entry name" value="ATP-DEPENDENT (S)-NAD(P)H-HYDRATE DEHYDRATASE"/>
    <property type="match status" value="1"/>
</dbReference>
<dbReference type="GO" id="GO:0005524">
    <property type="term" value="F:ATP binding"/>
    <property type="evidence" value="ECO:0007669"/>
    <property type="project" value="UniProtKB-UniRule"/>
</dbReference>
<feature type="binding site" evidence="18">
    <location>
        <position position="167"/>
    </location>
    <ligand>
        <name>(6S)-NADPHX</name>
        <dbReference type="ChEBI" id="CHEBI:64076"/>
    </ligand>
</feature>
<dbReference type="GO" id="GO:0052856">
    <property type="term" value="F:NAD(P)HX epimerase activity"/>
    <property type="evidence" value="ECO:0007669"/>
    <property type="project" value="UniProtKB-UniRule"/>
</dbReference>
<dbReference type="EC" id="5.1.99.6" evidence="19"/>
<evidence type="ECO:0000256" key="18">
    <source>
        <dbReference type="HAMAP-Rule" id="MF_01966"/>
    </source>
</evidence>
<evidence type="ECO:0000313" key="22">
    <source>
        <dbReference type="EMBL" id="HHQ16717.1"/>
    </source>
</evidence>
<comment type="subunit">
    <text evidence="17">Homotetramer.</text>
</comment>